<dbReference type="Proteomes" id="UP001238496">
    <property type="component" value="Unassembled WGS sequence"/>
</dbReference>
<dbReference type="InterPro" id="IPR052168">
    <property type="entry name" value="Cytochrome_b561_oxidase"/>
</dbReference>
<comment type="caution">
    <text evidence="15">The sequence shown here is derived from an EMBL/GenBank/DDBJ whole genome shotgun (WGS) entry which is preliminary data.</text>
</comment>
<comment type="cofactor">
    <cofactor evidence="1">
        <name>heme b</name>
        <dbReference type="ChEBI" id="CHEBI:60344"/>
    </cofactor>
</comment>
<evidence type="ECO:0000256" key="2">
    <source>
        <dbReference type="ARBA" id="ARBA00004651"/>
    </source>
</evidence>
<feature type="transmembrane region" description="Helical" evidence="13">
    <location>
        <begin position="63"/>
        <end position="83"/>
    </location>
</feature>
<dbReference type="PANTHER" id="PTHR30529:SF6">
    <property type="entry name" value="BLL0291 PROTEIN"/>
    <property type="match status" value="1"/>
</dbReference>
<dbReference type="Pfam" id="PF01292">
    <property type="entry name" value="Ni_hydr_CYTB"/>
    <property type="match status" value="1"/>
</dbReference>
<keyword evidence="4" id="KW-1003">Cell membrane</keyword>
<evidence type="ECO:0000256" key="7">
    <source>
        <dbReference type="ARBA" id="ARBA00022723"/>
    </source>
</evidence>
<dbReference type="InterPro" id="IPR016174">
    <property type="entry name" value="Di-haem_cyt_TM"/>
</dbReference>
<evidence type="ECO:0000313" key="16">
    <source>
        <dbReference type="Proteomes" id="UP001238496"/>
    </source>
</evidence>
<sequence>MLLPKGKTMAHVAPASYSIPQKALHWLMALLILFNLIFSDAMEEVAEAYERGEVPSPEDLTFANIHAYVGIAVICLGLVRLAVRLTRGAPPAPAEEPPMLALAAKLAHGTFYALFFLIPLSGIGAYYFGNETAGFVHGGPLKSLMWLLIAVHILALLVHQFYWKTQVAKRMTRG</sequence>
<evidence type="ECO:0000313" key="15">
    <source>
        <dbReference type="EMBL" id="MDQ0420617.1"/>
    </source>
</evidence>
<dbReference type="SUPFAM" id="SSF81342">
    <property type="entry name" value="Transmembrane di-heme cytochromes"/>
    <property type="match status" value="1"/>
</dbReference>
<evidence type="ECO:0000256" key="6">
    <source>
        <dbReference type="ARBA" id="ARBA00022692"/>
    </source>
</evidence>
<accession>A0ABU0G5J4</accession>
<evidence type="ECO:0000256" key="10">
    <source>
        <dbReference type="ARBA" id="ARBA00023004"/>
    </source>
</evidence>
<dbReference type="PANTHER" id="PTHR30529">
    <property type="entry name" value="CYTOCHROME B561"/>
    <property type="match status" value="1"/>
</dbReference>
<evidence type="ECO:0000256" key="13">
    <source>
        <dbReference type="SAM" id="Phobius"/>
    </source>
</evidence>
<keyword evidence="9 13" id="KW-1133">Transmembrane helix</keyword>
<reference evidence="15 16" key="1">
    <citation type="submission" date="2023-07" db="EMBL/GenBank/DDBJ databases">
        <title>Genomic Encyclopedia of Type Strains, Phase IV (KMG-IV): sequencing the most valuable type-strain genomes for metagenomic binning, comparative biology and taxonomic classification.</title>
        <authorList>
            <person name="Goeker M."/>
        </authorList>
    </citation>
    <scope>NUCLEOTIDE SEQUENCE [LARGE SCALE GENOMIC DNA]</scope>
    <source>
        <strain evidence="15 16">DSM 1111</strain>
    </source>
</reference>
<gene>
    <name evidence="15" type="ORF">J2045_001641</name>
</gene>
<evidence type="ECO:0000256" key="12">
    <source>
        <dbReference type="ARBA" id="ARBA00037975"/>
    </source>
</evidence>
<proteinExistence type="inferred from homology"/>
<keyword evidence="7" id="KW-0479">Metal-binding</keyword>
<evidence type="ECO:0000256" key="11">
    <source>
        <dbReference type="ARBA" id="ARBA00023136"/>
    </source>
</evidence>
<evidence type="ECO:0000256" key="5">
    <source>
        <dbReference type="ARBA" id="ARBA00022617"/>
    </source>
</evidence>
<comment type="similarity">
    <text evidence="12">Belongs to the cytochrome b561 family.</text>
</comment>
<evidence type="ECO:0000256" key="9">
    <source>
        <dbReference type="ARBA" id="ARBA00022989"/>
    </source>
</evidence>
<evidence type="ECO:0000256" key="4">
    <source>
        <dbReference type="ARBA" id="ARBA00022475"/>
    </source>
</evidence>
<protein>
    <submittedName>
        <fullName evidence="15">Cytochrome b561</fullName>
    </submittedName>
</protein>
<dbReference type="EMBL" id="JAUSUW010000004">
    <property type="protein sequence ID" value="MDQ0420617.1"/>
    <property type="molecule type" value="Genomic_DNA"/>
</dbReference>
<feature type="domain" description="Cytochrome b561 bacterial/Ni-hydrogenase" evidence="14">
    <location>
        <begin position="17"/>
        <end position="174"/>
    </location>
</feature>
<evidence type="ECO:0000256" key="3">
    <source>
        <dbReference type="ARBA" id="ARBA00022448"/>
    </source>
</evidence>
<keyword evidence="3" id="KW-0813">Transport</keyword>
<keyword evidence="5" id="KW-0349">Heme</keyword>
<keyword evidence="16" id="KW-1185">Reference proteome</keyword>
<evidence type="ECO:0000256" key="8">
    <source>
        <dbReference type="ARBA" id="ARBA00022982"/>
    </source>
</evidence>
<feature type="transmembrane region" description="Helical" evidence="13">
    <location>
        <begin position="144"/>
        <end position="163"/>
    </location>
</feature>
<dbReference type="Gene3D" id="1.20.950.20">
    <property type="entry name" value="Transmembrane di-heme cytochromes, Chain C"/>
    <property type="match status" value="1"/>
</dbReference>
<keyword evidence="10" id="KW-0408">Iron</keyword>
<evidence type="ECO:0000259" key="14">
    <source>
        <dbReference type="Pfam" id="PF01292"/>
    </source>
</evidence>
<feature type="transmembrane region" description="Helical" evidence="13">
    <location>
        <begin position="109"/>
        <end position="129"/>
    </location>
</feature>
<name>A0ABU0G5J4_9HYPH</name>
<comment type="subcellular location">
    <subcellularLocation>
        <location evidence="2">Cell membrane</location>
        <topology evidence="2">Multi-pass membrane protein</topology>
    </subcellularLocation>
</comment>
<keyword evidence="11 13" id="KW-0472">Membrane</keyword>
<keyword evidence="6 13" id="KW-0812">Transmembrane</keyword>
<keyword evidence="8" id="KW-0249">Electron transport</keyword>
<evidence type="ECO:0000256" key="1">
    <source>
        <dbReference type="ARBA" id="ARBA00001970"/>
    </source>
</evidence>
<organism evidence="15 16">
    <name type="scientific">Peteryoungia aggregata LMG 23059</name>
    <dbReference type="NCBI Taxonomy" id="1368425"/>
    <lineage>
        <taxon>Bacteria</taxon>
        <taxon>Pseudomonadati</taxon>
        <taxon>Pseudomonadota</taxon>
        <taxon>Alphaproteobacteria</taxon>
        <taxon>Hyphomicrobiales</taxon>
        <taxon>Rhizobiaceae</taxon>
        <taxon>Peteryoungia</taxon>
    </lineage>
</organism>
<dbReference type="InterPro" id="IPR011577">
    <property type="entry name" value="Cyt_b561_bac/Ni-Hgenase"/>
</dbReference>